<comment type="caution">
    <text evidence="1">The sequence shown here is derived from an EMBL/GenBank/DDBJ whole genome shotgun (WGS) entry which is preliminary data.</text>
</comment>
<proteinExistence type="predicted"/>
<evidence type="ECO:0000313" key="1">
    <source>
        <dbReference type="EMBL" id="PQA89320.1"/>
    </source>
</evidence>
<gene>
    <name evidence="1" type="ORF">CW354_00115</name>
</gene>
<keyword evidence="2" id="KW-1185">Reference proteome</keyword>
<dbReference type="EMBL" id="PJCH01000001">
    <property type="protein sequence ID" value="PQA89320.1"/>
    <property type="molecule type" value="Genomic_DNA"/>
</dbReference>
<protein>
    <submittedName>
        <fullName evidence="1">Uncharacterized protein</fullName>
    </submittedName>
</protein>
<dbReference type="Proteomes" id="UP000239504">
    <property type="component" value="Unassembled WGS sequence"/>
</dbReference>
<dbReference type="AlphaFoldDB" id="A0A2S7K9X4"/>
<organism evidence="1 2">
    <name type="scientific">Hyphococcus luteus</name>
    <dbReference type="NCBI Taxonomy" id="2058213"/>
    <lineage>
        <taxon>Bacteria</taxon>
        <taxon>Pseudomonadati</taxon>
        <taxon>Pseudomonadota</taxon>
        <taxon>Alphaproteobacteria</taxon>
        <taxon>Parvularculales</taxon>
        <taxon>Parvularculaceae</taxon>
        <taxon>Hyphococcus</taxon>
    </lineage>
</organism>
<name>A0A2S7K9X4_9PROT</name>
<sequence>MKHGRDWARSRKGQDIFDNPFAFLAKQFFNPHQAMVSGRSIQNHRPITARCAKPRIDAIP</sequence>
<evidence type="ECO:0000313" key="2">
    <source>
        <dbReference type="Proteomes" id="UP000239504"/>
    </source>
</evidence>
<reference evidence="1 2" key="1">
    <citation type="submission" date="2017-12" db="EMBL/GenBank/DDBJ databases">
        <authorList>
            <person name="Hurst M.R.H."/>
        </authorList>
    </citation>
    <scope>NUCLEOTIDE SEQUENCE [LARGE SCALE GENOMIC DNA]</scope>
    <source>
        <strain evidence="1 2">SY-3-19</strain>
    </source>
</reference>
<accession>A0A2S7K9X4</accession>